<evidence type="ECO:0000313" key="2">
    <source>
        <dbReference type="EMBL" id="MDV2078367.1"/>
    </source>
</evidence>
<dbReference type="Proteomes" id="UP001269819">
    <property type="component" value="Unassembled WGS sequence"/>
</dbReference>
<feature type="transmembrane region" description="Helical" evidence="1">
    <location>
        <begin position="54"/>
        <end position="80"/>
    </location>
</feature>
<dbReference type="EMBL" id="JAWIIJ010000003">
    <property type="protein sequence ID" value="MDV2078367.1"/>
    <property type="molecule type" value="Genomic_DNA"/>
</dbReference>
<name>A0ABU3VVR8_9GAMM</name>
<organism evidence="2 3">
    <name type="scientific">Marinobacter xestospongiae</name>
    <dbReference type="NCBI Taxonomy" id="994319"/>
    <lineage>
        <taxon>Bacteria</taxon>
        <taxon>Pseudomonadati</taxon>
        <taxon>Pseudomonadota</taxon>
        <taxon>Gammaproteobacteria</taxon>
        <taxon>Pseudomonadales</taxon>
        <taxon>Marinobacteraceae</taxon>
        <taxon>Marinobacter</taxon>
    </lineage>
</organism>
<evidence type="ECO:0000256" key="1">
    <source>
        <dbReference type="SAM" id="Phobius"/>
    </source>
</evidence>
<accession>A0ABU3VVR8</accession>
<keyword evidence="3" id="KW-1185">Reference proteome</keyword>
<reference evidence="2 3" key="1">
    <citation type="submission" date="2023-10" db="EMBL/GenBank/DDBJ databases">
        <title>Characteristics and mechanism of a salt-tolerant marine origin heterotrophic nitrifying- aerobic denitrifying bacteria Marinobacter xestospongiae HN1.</title>
        <authorList>
            <person name="Qi R."/>
        </authorList>
    </citation>
    <scope>NUCLEOTIDE SEQUENCE [LARGE SCALE GENOMIC DNA]</scope>
    <source>
        <strain evidence="2 3">HN1</strain>
    </source>
</reference>
<comment type="caution">
    <text evidence="2">The sequence shown here is derived from an EMBL/GenBank/DDBJ whole genome shotgun (WGS) entry which is preliminary data.</text>
</comment>
<proteinExistence type="predicted"/>
<protein>
    <submittedName>
        <fullName evidence="2">Uncharacterized protein</fullName>
    </submittedName>
</protein>
<feature type="transmembrane region" description="Helical" evidence="1">
    <location>
        <begin position="23"/>
        <end position="42"/>
    </location>
</feature>
<keyword evidence="1" id="KW-0812">Transmembrane</keyword>
<keyword evidence="1" id="KW-1133">Transmembrane helix</keyword>
<gene>
    <name evidence="2" type="ORF">RYS15_06710</name>
</gene>
<dbReference type="RefSeq" id="WP_316973146.1">
    <property type="nucleotide sequence ID" value="NZ_JAWIIJ010000003.1"/>
</dbReference>
<keyword evidence="1" id="KW-0472">Membrane</keyword>
<sequence length="118" mass="12787">MSQISSHHQGTPSPQPSPWRKRLLLIEFGALALLVGSMALLGQQGQANDPVHPGWLLIPAAASLAVFASFIGLMYLRWVASASPERRGRHQLVFGLLALTLLGVWGYGIAQTWFSIQG</sequence>
<feature type="transmembrane region" description="Helical" evidence="1">
    <location>
        <begin position="92"/>
        <end position="114"/>
    </location>
</feature>
<evidence type="ECO:0000313" key="3">
    <source>
        <dbReference type="Proteomes" id="UP001269819"/>
    </source>
</evidence>